<evidence type="ECO:0000259" key="1">
    <source>
        <dbReference type="Pfam" id="PF07503"/>
    </source>
</evidence>
<proteinExistence type="predicted"/>
<accession>Q2R975</accession>
<dbReference type="SUPFAM" id="SSF54001">
    <property type="entry name" value="Cysteine proteinases"/>
    <property type="match status" value="1"/>
</dbReference>
<dbReference type="InterPro" id="IPR011125">
    <property type="entry name" value="Znf_HypF"/>
</dbReference>
<reference evidence="3" key="2">
    <citation type="journal article" date="2008" name="Nucleic Acids Res.">
        <title>The rice annotation project database (RAP-DB): 2008 update.</title>
        <authorList>
            <consortium name="The rice annotation project (RAP)"/>
        </authorList>
    </citation>
    <scope>GENOME REANNOTATION</scope>
    <source>
        <strain evidence="3">cv. Nipponbare</strain>
    </source>
</reference>
<protein>
    <submittedName>
        <fullName evidence="2">Expressed protein</fullName>
    </submittedName>
</protein>
<evidence type="ECO:0000313" key="3">
    <source>
        <dbReference type="Proteomes" id="UP000000763"/>
    </source>
</evidence>
<dbReference type="Gene3D" id="3.90.70.10">
    <property type="entry name" value="Cysteine proteinases"/>
    <property type="match status" value="1"/>
</dbReference>
<reference evidence="3" key="1">
    <citation type="journal article" date="2005" name="Nature">
        <title>The map-based sequence of the rice genome.</title>
        <authorList>
            <consortium name="International rice genome sequencing project (IRGSP)"/>
            <person name="Matsumoto T."/>
            <person name="Wu J."/>
            <person name="Kanamori H."/>
            <person name="Katayose Y."/>
            <person name="Fujisawa M."/>
            <person name="Namiki N."/>
            <person name="Mizuno H."/>
            <person name="Yamamoto K."/>
            <person name="Antonio B.A."/>
            <person name="Baba T."/>
            <person name="Sakata K."/>
            <person name="Nagamura Y."/>
            <person name="Aoki H."/>
            <person name="Arikawa K."/>
            <person name="Arita K."/>
            <person name="Bito T."/>
            <person name="Chiden Y."/>
            <person name="Fujitsuka N."/>
            <person name="Fukunaka R."/>
            <person name="Hamada M."/>
            <person name="Harada C."/>
            <person name="Hayashi A."/>
            <person name="Hijishita S."/>
            <person name="Honda M."/>
            <person name="Hosokawa S."/>
            <person name="Ichikawa Y."/>
            <person name="Idonuma A."/>
            <person name="Iijima M."/>
            <person name="Ikeda M."/>
            <person name="Ikeno M."/>
            <person name="Ito K."/>
            <person name="Ito S."/>
            <person name="Ito T."/>
            <person name="Ito Y."/>
            <person name="Ito Y."/>
            <person name="Iwabuchi A."/>
            <person name="Kamiya K."/>
            <person name="Karasawa W."/>
            <person name="Kurita K."/>
            <person name="Katagiri S."/>
            <person name="Kikuta A."/>
            <person name="Kobayashi H."/>
            <person name="Kobayashi N."/>
            <person name="Machita K."/>
            <person name="Maehara T."/>
            <person name="Masukawa M."/>
            <person name="Mizubayashi T."/>
            <person name="Mukai Y."/>
            <person name="Nagasaki H."/>
            <person name="Nagata Y."/>
            <person name="Naito S."/>
            <person name="Nakashima M."/>
            <person name="Nakama Y."/>
            <person name="Nakamichi Y."/>
            <person name="Nakamura M."/>
            <person name="Meguro A."/>
            <person name="Negishi M."/>
            <person name="Ohta I."/>
            <person name="Ohta T."/>
            <person name="Okamoto M."/>
            <person name="Ono N."/>
            <person name="Saji S."/>
            <person name="Sakaguchi M."/>
            <person name="Sakai K."/>
            <person name="Shibata M."/>
            <person name="Shimokawa T."/>
            <person name="Song J."/>
            <person name="Takazaki Y."/>
            <person name="Terasawa K."/>
            <person name="Tsugane M."/>
            <person name="Tsuji K."/>
            <person name="Ueda S."/>
            <person name="Waki K."/>
            <person name="Yamagata H."/>
            <person name="Yamamoto M."/>
            <person name="Yamamoto S."/>
            <person name="Yamane H."/>
            <person name="Yoshiki S."/>
            <person name="Yoshihara R."/>
            <person name="Yukawa K."/>
            <person name="Zhong H."/>
            <person name="Yano M."/>
            <person name="Yuan Q."/>
            <person name="Ouyang S."/>
            <person name="Liu J."/>
            <person name="Jones K.M."/>
            <person name="Gansberger K."/>
            <person name="Moffat K."/>
            <person name="Hill J."/>
            <person name="Bera J."/>
            <person name="Fadrosh D."/>
            <person name="Jin S."/>
            <person name="Johri S."/>
            <person name="Kim M."/>
            <person name="Overton L."/>
            <person name="Reardon M."/>
            <person name="Tsitrin T."/>
            <person name="Vuong H."/>
            <person name="Weaver B."/>
            <person name="Ciecko A."/>
            <person name="Tallon L."/>
            <person name="Jackson J."/>
            <person name="Pai G."/>
            <person name="Aken S.V."/>
            <person name="Utterback T."/>
            <person name="Reidmuller S."/>
            <person name="Feldblyum T."/>
            <person name="Hsiao J."/>
            <person name="Zismann V."/>
            <person name="Iobst S."/>
            <person name="de Vazeille A.R."/>
            <person name="Buell C.R."/>
            <person name="Ying K."/>
            <person name="Li Y."/>
            <person name="Lu T."/>
            <person name="Huang Y."/>
            <person name="Zhao Q."/>
            <person name="Feng Q."/>
            <person name="Zhang L."/>
            <person name="Zhu J."/>
            <person name="Weng Q."/>
            <person name="Mu J."/>
            <person name="Lu Y."/>
            <person name="Fan D."/>
            <person name="Liu Y."/>
            <person name="Guan J."/>
            <person name="Zhang Y."/>
            <person name="Yu S."/>
            <person name="Liu X."/>
            <person name="Zhang Y."/>
            <person name="Hong G."/>
            <person name="Han B."/>
            <person name="Choisne N."/>
            <person name="Demange N."/>
            <person name="Orjeda G."/>
            <person name="Samain S."/>
            <person name="Cattolico L."/>
            <person name="Pelletier E."/>
            <person name="Couloux A."/>
            <person name="Segurens B."/>
            <person name="Wincker P."/>
            <person name="D'Hont A."/>
            <person name="Scarpelli C."/>
            <person name="Weissenbach J."/>
            <person name="Salanoubat M."/>
            <person name="Quetier F."/>
            <person name="Yu Y."/>
            <person name="Kim H.R."/>
            <person name="Rambo T."/>
            <person name="Currie J."/>
            <person name="Collura K."/>
            <person name="Luo M."/>
            <person name="Yang T."/>
            <person name="Ammiraju J.S.S."/>
            <person name="Engler F."/>
            <person name="Soderlund C."/>
            <person name="Wing R.A."/>
            <person name="Palmer L.E."/>
            <person name="de la Bastide M."/>
            <person name="Spiegel L."/>
            <person name="Nascimento L."/>
            <person name="Zutavern T."/>
            <person name="O'Shaughnessy A."/>
            <person name="Dike S."/>
            <person name="Dedhia N."/>
            <person name="Preston R."/>
            <person name="Balija V."/>
            <person name="McCombie W.R."/>
            <person name="Chow T."/>
            <person name="Chen H."/>
            <person name="Chung M."/>
            <person name="Chen C."/>
            <person name="Shaw J."/>
            <person name="Wu H."/>
            <person name="Hsiao K."/>
            <person name="Chao Y."/>
            <person name="Chu M."/>
            <person name="Cheng C."/>
            <person name="Hour A."/>
            <person name="Lee P."/>
            <person name="Lin S."/>
            <person name="Lin Y."/>
            <person name="Liou J."/>
            <person name="Liu S."/>
            <person name="Hsing Y."/>
            <person name="Raghuvanshi S."/>
            <person name="Mohanty A."/>
            <person name="Bharti A.K."/>
            <person name="Gaur A."/>
            <person name="Gupta V."/>
            <person name="Kumar D."/>
            <person name="Ravi V."/>
            <person name="Vij S."/>
            <person name="Kapur A."/>
            <person name="Khurana P."/>
            <person name="Khurana P."/>
            <person name="Khurana J.P."/>
            <person name="Tyagi A.K."/>
            <person name="Gaikwad K."/>
            <person name="Singh A."/>
            <person name="Dalal V."/>
            <person name="Srivastava S."/>
            <person name="Dixit A."/>
            <person name="Pal A.K."/>
            <person name="Ghazi I.A."/>
            <person name="Yadav M."/>
            <person name="Pandit A."/>
            <person name="Bhargava A."/>
            <person name="Sureshbabu K."/>
            <person name="Batra K."/>
            <person name="Sharma T.R."/>
            <person name="Mohapatra T."/>
            <person name="Singh N.K."/>
            <person name="Messing J."/>
            <person name="Nelson A.B."/>
            <person name="Fuks G."/>
            <person name="Kavchok S."/>
            <person name="Keizer G."/>
            <person name="Linton E."/>
            <person name="Llaca V."/>
            <person name="Song R."/>
            <person name="Tanyolac B."/>
            <person name="Young S."/>
            <person name="Ho-Il K."/>
            <person name="Hahn J.H."/>
            <person name="Sangsakoo G."/>
            <person name="Vanavichit A."/>
            <person name="de Mattos Luiz.A.T."/>
            <person name="Zimmer P.D."/>
            <person name="Malone G."/>
            <person name="Dellagostin O."/>
            <person name="de Oliveira A.C."/>
            <person name="Bevan M."/>
            <person name="Bancroft I."/>
            <person name="Minx P."/>
            <person name="Cordum H."/>
            <person name="Wilson R."/>
            <person name="Cheng Z."/>
            <person name="Jin W."/>
            <person name="Jiang J."/>
            <person name="Leong S.A."/>
            <person name="Iwama H."/>
            <person name="Gojobori T."/>
            <person name="Itoh T."/>
            <person name="Niimura Y."/>
            <person name="Fujii Y."/>
            <person name="Habara T."/>
            <person name="Sakai H."/>
            <person name="Sato Y."/>
            <person name="Wilson G."/>
            <person name="Kumar K."/>
            <person name="McCouch S."/>
            <person name="Juretic N."/>
            <person name="Hoen D."/>
            <person name="Wright S."/>
            <person name="Bruskiewich R."/>
            <person name="Bureau T."/>
            <person name="Miyao A."/>
            <person name="Hirochika H."/>
            <person name="Nishikawa T."/>
            <person name="Kadowaki K."/>
            <person name="Sugiura M."/>
            <person name="Burr B."/>
            <person name="Sasaki T."/>
        </authorList>
    </citation>
    <scope>NUCLEOTIDE SEQUENCE [LARGE SCALE GENOMIC DNA]</scope>
    <source>
        <strain evidence="3">cv. Nipponbare</strain>
    </source>
</reference>
<dbReference type="GO" id="GO:0008270">
    <property type="term" value="F:zinc ion binding"/>
    <property type="evidence" value="ECO:0007669"/>
    <property type="project" value="InterPro"/>
</dbReference>
<feature type="domain" description="Zinc finger HypF-type" evidence="1">
    <location>
        <begin position="47"/>
        <end position="74"/>
    </location>
</feature>
<dbReference type="InterPro" id="IPR038765">
    <property type="entry name" value="Papain-like_cys_pep_sf"/>
</dbReference>
<dbReference type="EMBL" id="AC145323">
    <property type="protein sequence ID" value="AAX96371.1"/>
    <property type="molecule type" value="Genomic_DNA"/>
</dbReference>
<dbReference type="Proteomes" id="UP000000763">
    <property type="component" value="Chromosome 11"/>
</dbReference>
<sequence>MSSSEGSKWVSRCVFGSPPNLSELDELAVLYHEQAARNTRDYVRSWICPDCRKEYKPIQNMLVDLPPFSCDDCGLKNDAAYEWRITQCLINGVSLDFKVYDQNRKPHCTLYSVAATIDATRRVEGAKKGLIISTPLDVPEMAKTYEQVTGFELGKEPPEELFETYDNCSLIMEVVKAHGISFLLGEYDTLLQNKCVDLPPIPRLRIKSYFRVDRNNVLLITRLLASGYPLTAGMLHGTLYWYLKGDQYYYAPKCATTADAHAITLIGSGLASKNNMPETFYSARDSHGTKSHPDHKMRDFGADFFLWACDITDVWGLRGCLVSRDLFQFHVTSDVWILIWSIKHTLITKHIPYPWTNSRDESFESNYVMILTM</sequence>
<evidence type="ECO:0000313" key="2">
    <source>
        <dbReference type="EMBL" id="AAX96371.1"/>
    </source>
</evidence>
<organism evidence="2 3">
    <name type="scientific">Oryza sativa subsp. japonica</name>
    <name type="common">Rice</name>
    <dbReference type="NCBI Taxonomy" id="39947"/>
    <lineage>
        <taxon>Eukaryota</taxon>
        <taxon>Viridiplantae</taxon>
        <taxon>Streptophyta</taxon>
        <taxon>Embryophyta</taxon>
        <taxon>Tracheophyta</taxon>
        <taxon>Spermatophyta</taxon>
        <taxon>Magnoliopsida</taxon>
        <taxon>Liliopsida</taxon>
        <taxon>Poales</taxon>
        <taxon>Poaceae</taxon>
        <taxon>BOP clade</taxon>
        <taxon>Oryzoideae</taxon>
        <taxon>Oryzeae</taxon>
        <taxon>Oryzinae</taxon>
        <taxon>Oryza</taxon>
        <taxon>Oryza sativa</taxon>
    </lineage>
</organism>
<name>Q2R975_ORYSJ</name>
<gene>
    <name evidence="2" type="ordered locus">LOC_Os11g09710</name>
</gene>
<dbReference type="AlphaFoldDB" id="Q2R975"/>
<dbReference type="Pfam" id="PF07503">
    <property type="entry name" value="zf-HYPF"/>
    <property type="match status" value="1"/>
</dbReference>